<evidence type="ECO:0000259" key="1">
    <source>
        <dbReference type="Pfam" id="PF05050"/>
    </source>
</evidence>
<dbReference type="Proteomes" id="UP000244867">
    <property type="component" value="Unassembled WGS sequence"/>
</dbReference>
<dbReference type="InterPro" id="IPR029063">
    <property type="entry name" value="SAM-dependent_MTases_sf"/>
</dbReference>
<name>A0A2R7YY09_9ACTN</name>
<gene>
    <name evidence="2" type="ORF">C7S10_09530</name>
</gene>
<feature type="domain" description="Methyltransferase FkbM" evidence="1">
    <location>
        <begin position="50"/>
        <end position="187"/>
    </location>
</feature>
<comment type="caution">
    <text evidence="2">The sequence shown here is derived from an EMBL/GenBank/DDBJ whole genome shotgun (WGS) entry which is preliminary data.</text>
</comment>
<reference evidence="2 3" key="1">
    <citation type="submission" date="2018-03" db="EMBL/GenBank/DDBJ databases">
        <authorList>
            <person name="Keele B.F."/>
        </authorList>
    </citation>
    <scope>NUCLEOTIDE SEQUENCE [LARGE SCALE GENOMIC DNA]</scope>
    <source>
        <strain evidence="2 3">IB-3</strain>
    </source>
</reference>
<dbReference type="PANTHER" id="PTHR34203:SF15">
    <property type="entry name" value="SLL1173 PROTEIN"/>
    <property type="match status" value="1"/>
</dbReference>
<keyword evidence="2" id="KW-0489">Methyltransferase</keyword>
<sequence length="246" mass="27224">MIKGMLARLGLYQPVRNAYNRLFRPDAAAHRNRVRTYFSEFVGPGDLVFDIGANDGRYTGVFLELGGRVVAVEPNPSLAKTLHERYRLDIEEVAVGANPGSAELHLGSADILSTLSTEWMDIAREQHLSNQWSGETLTVDVSTLDLLIEKHGLPHYVKIDVEGFEPDVLRGLSKQVPVISFEVQGPALHMAAQCVESLEQLGPYTYSVSPLDQHALATDWLDGPELLERLPELVGERHGDVFARLA</sequence>
<dbReference type="EMBL" id="PYXZ01000003">
    <property type="protein sequence ID" value="PUA81262.1"/>
    <property type="molecule type" value="Genomic_DNA"/>
</dbReference>
<organism evidence="2 3">
    <name type="scientific">Nocardioides currus</name>
    <dbReference type="NCBI Taxonomy" id="2133958"/>
    <lineage>
        <taxon>Bacteria</taxon>
        <taxon>Bacillati</taxon>
        <taxon>Actinomycetota</taxon>
        <taxon>Actinomycetes</taxon>
        <taxon>Propionibacteriales</taxon>
        <taxon>Nocardioidaceae</taxon>
        <taxon>Nocardioides</taxon>
    </lineage>
</organism>
<accession>A0A2R7YY09</accession>
<proteinExistence type="predicted"/>
<evidence type="ECO:0000313" key="3">
    <source>
        <dbReference type="Proteomes" id="UP000244867"/>
    </source>
</evidence>
<dbReference type="OrthoDB" id="3701124at2"/>
<evidence type="ECO:0000313" key="2">
    <source>
        <dbReference type="EMBL" id="PUA81262.1"/>
    </source>
</evidence>
<dbReference type="NCBIfam" id="TIGR01444">
    <property type="entry name" value="fkbM_fam"/>
    <property type="match status" value="1"/>
</dbReference>
<dbReference type="RefSeq" id="WP_108344203.1">
    <property type="nucleotide sequence ID" value="NZ_PYXZ01000003.1"/>
</dbReference>
<dbReference type="Pfam" id="PF05050">
    <property type="entry name" value="Methyltransf_21"/>
    <property type="match status" value="1"/>
</dbReference>
<dbReference type="GO" id="GO:0032259">
    <property type="term" value="P:methylation"/>
    <property type="evidence" value="ECO:0007669"/>
    <property type="project" value="UniProtKB-KW"/>
</dbReference>
<dbReference type="SUPFAM" id="SSF53335">
    <property type="entry name" value="S-adenosyl-L-methionine-dependent methyltransferases"/>
    <property type="match status" value="1"/>
</dbReference>
<dbReference type="GO" id="GO:0008168">
    <property type="term" value="F:methyltransferase activity"/>
    <property type="evidence" value="ECO:0007669"/>
    <property type="project" value="UniProtKB-KW"/>
</dbReference>
<dbReference type="AlphaFoldDB" id="A0A2R7YY09"/>
<dbReference type="Gene3D" id="3.40.50.150">
    <property type="entry name" value="Vaccinia Virus protein VP39"/>
    <property type="match status" value="1"/>
</dbReference>
<keyword evidence="2" id="KW-0808">Transferase</keyword>
<dbReference type="PANTHER" id="PTHR34203">
    <property type="entry name" value="METHYLTRANSFERASE, FKBM FAMILY PROTEIN"/>
    <property type="match status" value="1"/>
</dbReference>
<keyword evidence="3" id="KW-1185">Reference proteome</keyword>
<protein>
    <submittedName>
        <fullName evidence="2">FkbM family methyltransferase</fullName>
    </submittedName>
</protein>
<dbReference type="InterPro" id="IPR052514">
    <property type="entry name" value="SAM-dependent_MTase"/>
</dbReference>
<dbReference type="InterPro" id="IPR006342">
    <property type="entry name" value="FkbM_mtfrase"/>
</dbReference>